<evidence type="ECO:0000313" key="1">
    <source>
        <dbReference type="Proteomes" id="UP000694941"/>
    </source>
</evidence>
<name>A0ABM1TEE8_LIMPO</name>
<accession>A0ABM1TEE8</accession>
<dbReference type="RefSeq" id="XP_022254254.1">
    <property type="nucleotide sequence ID" value="XM_022398546.1"/>
</dbReference>
<dbReference type="GeneID" id="111088433"/>
<organism evidence="1 2">
    <name type="scientific">Limulus polyphemus</name>
    <name type="common">Atlantic horseshoe crab</name>
    <dbReference type="NCBI Taxonomy" id="6850"/>
    <lineage>
        <taxon>Eukaryota</taxon>
        <taxon>Metazoa</taxon>
        <taxon>Ecdysozoa</taxon>
        <taxon>Arthropoda</taxon>
        <taxon>Chelicerata</taxon>
        <taxon>Merostomata</taxon>
        <taxon>Xiphosura</taxon>
        <taxon>Limulidae</taxon>
        <taxon>Limulus</taxon>
    </lineage>
</organism>
<gene>
    <name evidence="2" type="primary">LOC111088433</name>
</gene>
<reference evidence="2" key="1">
    <citation type="submission" date="2025-08" db="UniProtKB">
        <authorList>
            <consortium name="RefSeq"/>
        </authorList>
    </citation>
    <scope>IDENTIFICATION</scope>
    <source>
        <tissue evidence="2">Muscle</tissue>
    </source>
</reference>
<dbReference type="PANTHER" id="PTHR10151:SF120">
    <property type="entry name" value="BIS(5'-ADENOSYL)-TRIPHOSPHATASE"/>
    <property type="match status" value="1"/>
</dbReference>
<dbReference type="PANTHER" id="PTHR10151">
    <property type="entry name" value="ECTONUCLEOTIDE PYROPHOSPHATASE/PHOSPHODIESTERASE"/>
    <property type="match status" value="1"/>
</dbReference>
<sequence length="98" mass="10869">MADKGYYIQGVQVMGKMFPLGTKIYTGNHGYDPNSLSDMRGIFYATGTKLKKGYKAPPVKMVDQYNLMCHIIGLEPLPNNGSWDIIRPMLSNAPISVV</sequence>
<evidence type="ECO:0000313" key="2">
    <source>
        <dbReference type="RefSeq" id="XP_022254254.1"/>
    </source>
</evidence>
<dbReference type="SUPFAM" id="SSF53649">
    <property type="entry name" value="Alkaline phosphatase-like"/>
    <property type="match status" value="1"/>
</dbReference>
<dbReference type="Gene3D" id="3.40.720.10">
    <property type="entry name" value="Alkaline Phosphatase, subunit A"/>
    <property type="match status" value="1"/>
</dbReference>
<proteinExistence type="predicted"/>
<dbReference type="InterPro" id="IPR017850">
    <property type="entry name" value="Alkaline_phosphatase_core_sf"/>
</dbReference>
<protein>
    <submittedName>
        <fullName evidence="2">Ectonucleotide pyrophosphatase/phosphodiesterase family member 6-like</fullName>
    </submittedName>
</protein>
<keyword evidence="1" id="KW-1185">Reference proteome</keyword>
<dbReference type="Proteomes" id="UP000694941">
    <property type="component" value="Unplaced"/>
</dbReference>